<dbReference type="Gene3D" id="3.10.490.10">
    <property type="entry name" value="Gamma-glutamyl cyclotransferase-like"/>
    <property type="match status" value="1"/>
</dbReference>
<keyword evidence="2" id="KW-0012">Acyltransferase</keyword>
<evidence type="ECO:0000259" key="1">
    <source>
        <dbReference type="Pfam" id="PF06094"/>
    </source>
</evidence>
<keyword evidence="3" id="KW-1185">Reference proteome</keyword>
<proteinExistence type="predicted"/>
<dbReference type="InterPro" id="IPR009288">
    <property type="entry name" value="AIG2-like_dom"/>
</dbReference>
<accession>A0ABW4ZZV7</accession>
<dbReference type="EMBL" id="JBHUIO010000008">
    <property type="protein sequence ID" value="MFD2171069.1"/>
    <property type="molecule type" value="Genomic_DNA"/>
</dbReference>
<dbReference type="Proteomes" id="UP001597343">
    <property type="component" value="Unassembled WGS sequence"/>
</dbReference>
<dbReference type="EC" id="2.3.2.-" evidence="2"/>
<dbReference type="InterPro" id="IPR013024">
    <property type="entry name" value="GGCT-like"/>
</dbReference>
<gene>
    <name evidence="2" type="ORF">ACFSOY_13895</name>
</gene>
<dbReference type="Pfam" id="PF06094">
    <property type="entry name" value="GGACT"/>
    <property type="match status" value="1"/>
</dbReference>
<dbReference type="SUPFAM" id="SSF110857">
    <property type="entry name" value="Gamma-glutamyl cyclotransferase-like"/>
    <property type="match status" value="1"/>
</dbReference>
<dbReference type="GO" id="GO:0016746">
    <property type="term" value="F:acyltransferase activity"/>
    <property type="evidence" value="ECO:0007669"/>
    <property type="project" value="UniProtKB-KW"/>
</dbReference>
<name>A0ABW4ZZV7_9BACL</name>
<dbReference type="CDD" id="cd06661">
    <property type="entry name" value="GGCT_like"/>
    <property type="match status" value="1"/>
</dbReference>
<dbReference type="RefSeq" id="WP_386047563.1">
    <property type="nucleotide sequence ID" value="NZ_JBHUIO010000008.1"/>
</dbReference>
<sequence length="149" mass="16871">MLLFFAYGVSTDPERMKAEMGGFLSYQSATLPDHGCTFTYNAEYDGGATTLIKSAGEAALGVVYQIEPSQLALFEQVDEEYALHRLQVQVASELVEAYVLLPREEETLTLPTERYLQRVEHGLCQHHSSDEVKRYLQRGIERVLNSKEH</sequence>
<dbReference type="InterPro" id="IPR036568">
    <property type="entry name" value="GGCT-like_sf"/>
</dbReference>
<keyword evidence="2" id="KW-0808">Transferase</keyword>
<evidence type="ECO:0000313" key="3">
    <source>
        <dbReference type="Proteomes" id="UP001597343"/>
    </source>
</evidence>
<comment type="caution">
    <text evidence="2">The sequence shown here is derived from an EMBL/GenBank/DDBJ whole genome shotgun (WGS) entry which is preliminary data.</text>
</comment>
<feature type="domain" description="Gamma-glutamylcyclotransferase AIG2-like" evidence="1">
    <location>
        <begin position="4"/>
        <end position="108"/>
    </location>
</feature>
<protein>
    <submittedName>
        <fullName evidence="2">Gamma-glutamylcyclotransferase family protein</fullName>
        <ecNumber evidence="2">2.3.2.-</ecNumber>
    </submittedName>
</protein>
<evidence type="ECO:0000313" key="2">
    <source>
        <dbReference type="EMBL" id="MFD2171069.1"/>
    </source>
</evidence>
<organism evidence="2 3">
    <name type="scientific">Tumebacillus lipolyticus</name>
    <dbReference type="NCBI Taxonomy" id="1280370"/>
    <lineage>
        <taxon>Bacteria</taxon>
        <taxon>Bacillati</taxon>
        <taxon>Bacillota</taxon>
        <taxon>Bacilli</taxon>
        <taxon>Bacillales</taxon>
        <taxon>Alicyclobacillaceae</taxon>
        <taxon>Tumebacillus</taxon>
    </lineage>
</organism>
<reference evidence="3" key="1">
    <citation type="journal article" date="2019" name="Int. J. Syst. Evol. Microbiol.">
        <title>The Global Catalogue of Microorganisms (GCM) 10K type strain sequencing project: providing services to taxonomists for standard genome sequencing and annotation.</title>
        <authorList>
            <consortium name="The Broad Institute Genomics Platform"/>
            <consortium name="The Broad Institute Genome Sequencing Center for Infectious Disease"/>
            <person name="Wu L."/>
            <person name="Ma J."/>
        </authorList>
    </citation>
    <scope>NUCLEOTIDE SEQUENCE [LARGE SCALE GENOMIC DNA]</scope>
    <source>
        <strain evidence="3">CGMCC 1.13574</strain>
    </source>
</reference>